<evidence type="ECO:0000313" key="2">
    <source>
        <dbReference type="Proteomes" id="UP001414441"/>
    </source>
</evidence>
<organism evidence="1 2">
    <name type="scientific">Psychrobacter proteolyticus</name>
    <dbReference type="NCBI Taxonomy" id="147825"/>
    <lineage>
        <taxon>Bacteria</taxon>
        <taxon>Pseudomonadati</taxon>
        <taxon>Pseudomonadota</taxon>
        <taxon>Gammaproteobacteria</taxon>
        <taxon>Moraxellales</taxon>
        <taxon>Moraxellaceae</taxon>
        <taxon>Psychrobacter</taxon>
    </lineage>
</organism>
<keyword evidence="2" id="KW-1185">Reference proteome</keyword>
<dbReference type="InterPro" id="IPR016541">
    <property type="entry name" value="UCP008505"/>
</dbReference>
<protein>
    <submittedName>
        <fullName evidence="1">DUF4411 family protein</fullName>
    </submittedName>
</protein>
<dbReference type="Pfam" id="PF14367">
    <property type="entry name" value="DUF4411"/>
    <property type="match status" value="1"/>
</dbReference>
<proteinExistence type="predicted"/>
<name>A0ABV0DAJ5_9GAMM</name>
<evidence type="ECO:0000313" key="1">
    <source>
        <dbReference type="EMBL" id="MEN8626482.1"/>
    </source>
</evidence>
<dbReference type="Proteomes" id="UP001414441">
    <property type="component" value="Unassembled WGS sequence"/>
</dbReference>
<comment type="caution">
    <text evidence="1">The sequence shown here is derived from an EMBL/GenBank/DDBJ whole genome shotgun (WGS) entry which is preliminary data.</text>
</comment>
<dbReference type="RefSeq" id="WP_347163615.1">
    <property type="nucleotide sequence ID" value="NZ_JBDLOB010000006.1"/>
</dbReference>
<dbReference type="EMBL" id="JBDLOB010000006">
    <property type="protein sequence ID" value="MEN8626482.1"/>
    <property type="molecule type" value="Genomic_DNA"/>
</dbReference>
<gene>
    <name evidence="1" type="ORF">ABFV72_10720</name>
</gene>
<reference evidence="1 2" key="1">
    <citation type="submission" date="2024-05" db="EMBL/GenBank/DDBJ databases">
        <title>Genome sequencing of Marine Estuary Bacteria, Pseudoalteromonas distincta strain FA, Psychrobacter proteolyticus strain EA, and Shewanella baltica strain CA.</title>
        <authorList>
            <person name="Dieffenbach S.A."/>
            <person name="Maclea K.S."/>
        </authorList>
    </citation>
    <scope>NUCLEOTIDE SEQUENCE [LARGE SCALE GENOMIC DNA]</scope>
    <source>
        <strain evidence="1 2">EA</strain>
    </source>
</reference>
<sequence length="173" mass="19689">MDTNALLDICYRYYPNDSFTGLWDGLESAVIAGQVRFIQSEHINKEVEGKLVQFGYPRNNYDDFIKRLKVDVIRNSDYAQALISLKGDLASNVPFITKKQGTFLDNLDEDLSNISVASIKNAKVITSEQGFNKDITNPVLSKNTQLKIPDVCRYKNIPCSNWLEVFTHLGMRF</sequence>
<accession>A0ABV0DAJ5</accession>